<dbReference type="Pfam" id="PF06452">
    <property type="entry name" value="CBM9_1"/>
    <property type="match status" value="1"/>
</dbReference>
<dbReference type="CDD" id="cd09621">
    <property type="entry name" value="CBM9_like_5"/>
    <property type="match status" value="1"/>
</dbReference>
<evidence type="ECO:0000313" key="2">
    <source>
        <dbReference type="EMBL" id="MFC7385596.1"/>
    </source>
</evidence>
<accession>A0ABW2PB10</accession>
<dbReference type="EMBL" id="JBHTCG010000020">
    <property type="protein sequence ID" value="MFC7385596.1"/>
    <property type="molecule type" value="Genomic_DNA"/>
</dbReference>
<dbReference type="InterPro" id="IPR010502">
    <property type="entry name" value="Carb-bd_dom_fam9"/>
</dbReference>
<comment type="caution">
    <text evidence="2">The sequence shown here is derived from an EMBL/GenBank/DDBJ whole genome shotgun (WGS) entry which is preliminary data.</text>
</comment>
<gene>
    <name evidence="2" type="ORF">ACFQSB_25550</name>
</gene>
<proteinExistence type="predicted"/>
<dbReference type="SUPFAM" id="SSF49344">
    <property type="entry name" value="CBD9-like"/>
    <property type="match status" value="1"/>
</dbReference>
<dbReference type="Gene3D" id="2.60.40.1190">
    <property type="match status" value="1"/>
</dbReference>
<dbReference type="InterPro" id="IPR051923">
    <property type="entry name" value="Glycosyl_Hydrolase_39"/>
</dbReference>
<dbReference type="Proteomes" id="UP001596496">
    <property type="component" value="Unassembled WGS sequence"/>
</dbReference>
<dbReference type="SUPFAM" id="SSF51445">
    <property type="entry name" value="(Trans)glycosidases"/>
    <property type="match status" value="1"/>
</dbReference>
<evidence type="ECO:0000259" key="1">
    <source>
        <dbReference type="Pfam" id="PF06452"/>
    </source>
</evidence>
<feature type="domain" description="Carbohydrate-binding" evidence="1">
    <location>
        <begin position="906"/>
        <end position="1046"/>
    </location>
</feature>
<dbReference type="Gene3D" id="3.20.20.80">
    <property type="entry name" value="Glycosidases"/>
    <property type="match status" value="1"/>
</dbReference>
<sequence>MTRLSNAHSPRWWMRVAMGLAVLIGLPLIGVARPALADTPAASAVLSATPQWNGMAGNPGDASGQVSAAATERGGRPCWTTTQTPIANDFLYFRVDAARQPATTGYAFVKVSYFDAGPGHFTIQYDATNQFKAGDAVPLTGGNVWRSYVFQLADAEFKGDMPSGADFRIASWDSKLGRSATDLCVADVSVSFSTAEAVRITASNLVFSGSEPRTIPVTSSAATVSWTAADEQGVPAAGGTAAVSGGTATVDLAAVKPGYYTLGVTAEVGGLPVTRYTPVALLDALPADARRPGAPWGVGTHFSQSDPPGLIPTMAKVGYTHVRDALSWQHVEKTAGTYTMPSYGAPFINGLAANGMQPLLVAAFANPLYDGGKTPSTPEGHAAFAAYASAVLKLSGTNKVEVYNEFDGGFNNGLCGRTPQCYLPLLKATYAKVKADHPQAEVVAPAGGGPAWWEELFQIGGLQYMDRFSAHLYGFPAPPEIRGLTLIPTFRDLIRRYNNGRDMPIDITENGFPTHTGGGVTELQQGDYLVRAAGLAVANGASRYYWYDFLNDGTTASNQEYNFGVMRRPGYLGMTAYTPKPALVAQSVMIRQLAGLDFHAADNLGSGVYSYEFTGGTGKAPVRVMWATTPTQVELSTTTPLTVTNAYGRSNTLEPLQGKVTLDLTEHPVFTRGKPTAVAVADPVVYSVSVPDTVAVGDEIPVTLKVDRTHGGGGTWTNFQIQDKTYAVNAPAGQTGTKTVTVPGSTVKGPRTVLVRAGSGGSASILLRDDAMITDPVVATVDPIVTSVGPVGGSLRVKITNNKSATPLNVSQIAWTVGTQSGTATGVAPVPPNSVASVDIPVAGIVPWKSYDMSVRVDTAQLGAFRAGGTVGFNPIEADGQNAVAPVNLAADGAVDYRRVPYGGVSDLSGTVKLTRTADALWLTADVTDNVHAQTKTAGSMWDGDSIQLAISPDLPGRSTARVEIGAALLGTGPAVYTFTPPAGGAAGATPGATAAIVRTGTTTSYRVSVPWSALGFTGPPTAPVALSFVVNDDDDGIGRAGWIQWGGGIVLAKNTAEMRPVQVMAP</sequence>
<name>A0ABW2PB10_9ACTN</name>
<dbReference type="RefSeq" id="WP_380829499.1">
    <property type="nucleotide sequence ID" value="NZ_JBHTCG010000020.1"/>
</dbReference>
<dbReference type="PANTHER" id="PTHR12631">
    <property type="entry name" value="ALPHA-L-IDURONIDASE"/>
    <property type="match status" value="1"/>
</dbReference>
<evidence type="ECO:0000313" key="3">
    <source>
        <dbReference type="Proteomes" id="UP001596496"/>
    </source>
</evidence>
<dbReference type="InterPro" id="IPR017853">
    <property type="entry name" value="GH"/>
</dbReference>
<organism evidence="2 3">
    <name type="scientific">Sphaerisporangium rhizosphaerae</name>
    <dbReference type="NCBI Taxonomy" id="2269375"/>
    <lineage>
        <taxon>Bacteria</taxon>
        <taxon>Bacillati</taxon>
        <taxon>Actinomycetota</taxon>
        <taxon>Actinomycetes</taxon>
        <taxon>Streptosporangiales</taxon>
        <taxon>Streptosporangiaceae</taxon>
        <taxon>Sphaerisporangium</taxon>
    </lineage>
</organism>
<reference evidence="3" key="1">
    <citation type="journal article" date="2019" name="Int. J. Syst. Evol. Microbiol.">
        <title>The Global Catalogue of Microorganisms (GCM) 10K type strain sequencing project: providing services to taxonomists for standard genome sequencing and annotation.</title>
        <authorList>
            <consortium name="The Broad Institute Genomics Platform"/>
            <consortium name="The Broad Institute Genome Sequencing Center for Infectious Disease"/>
            <person name="Wu L."/>
            <person name="Ma J."/>
        </authorList>
    </citation>
    <scope>NUCLEOTIDE SEQUENCE [LARGE SCALE GENOMIC DNA]</scope>
    <source>
        <strain evidence="3">CECT 7649</strain>
    </source>
</reference>
<dbReference type="PANTHER" id="PTHR12631:SF10">
    <property type="entry name" value="BETA-XYLOSIDASE-LIKE PROTEIN-RELATED"/>
    <property type="match status" value="1"/>
</dbReference>
<keyword evidence="3" id="KW-1185">Reference proteome</keyword>
<protein>
    <submittedName>
        <fullName evidence="2">Sugar-binding protein</fullName>
    </submittedName>
</protein>